<gene>
    <name evidence="3" type="ORF">BDP27DRAFT_316397</name>
</gene>
<evidence type="ECO:0000256" key="1">
    <source>
        <dbReference type="SAM" id="MobiDB-lite"/>
    </source>
</evidence>
<dbReference type="GO" id="GO:0005634">
    <property type="term" value="C:nucleus"/>
    <property type="evidence" value="ECO:0007669"/>
    <property type="project" value="TreeGrafter"/>
</dbReference>
<dbReference type="SMART" id="SM00471">
    <property type="entry name" value="HDc"/>
    <property type="match status" value="1"/>
</dbReference>
<dbReference type="CDD" id="cd00077">
    <property type="entry name" value="HDc"/>
    <property type="match status" value="1"/>
</dbReference>
<dbReference type="PANTHER" id="PTHR11373">
    <property type="entry name" value="DEOXYNUCLEOSIDE TRIPHOSPHATE TRIPHOSPHOHYDROLASE"/>
    <property type="match status" value="1"/>
</dbReference>
<dbReference type="SUPFAM" id="SSF109604">
    <property type="entry name" value="HD-domain/PDEase-like"/>
    <property type="match status" value="1"/>
</dbReference>
<evidence type="ECO:0000259" key="2">
    <source>
        <dbReference type="PROSITE" id="PS51831"/>
    </source>
</evidence>
<feature type="compositionally biased region" description="Polar residues" evidence="1">
    <location>
        <begin position="583"/>
        <end position="607"/>
    </location>
</feature>
<feature type="compositionally biased region" description="Polar residues" evidence="1">
    <location>
        <begin position="513"/>
        <end position="533"/>
    </location>
</feature>
<accession>A0A9P5PVH0</accession>
<dbReference type="Pfam" id="PF01966">
    <property type="entry name" value="HD"/>
    <property type="match status" value="1"/>
</dbReference>
<protein>
    <recommendedName>
        <fullName evidence="2">HD domain-containing protein</fullName>
    </recommendedName>
</protein>
<dbReference type="InterPro" id="IPR003607">
    <property type="entry name" value="HD/PDEase_dom"/>
</dbReference>
<dbReference type="PROSITE" id="PS51831">
    <property type="entry name" value="HD"/>
    <property type="match status" value="1"/>
</dbReference>
<dbReference type="Proteomes" id="UP000772434">
    <property type="component" value="Unassembled WGS sequence"/>
</dbReference>
<feature type="region of interest" description="Disordered" evidence="1">
    <location>
        <begin position="567"/>
        <end position="663"/>
    </location>
</feature>
<dbReference type="AlphaFoldDB" id="A0A9P5PVH0"/>
<feature type="domain" description="HD" evidence="2">
    <location>
        <begin position="59"/>
        <end position="193"/>
    </location>
</feature>
<name>A0A9P5PVH0_9AGAR</name>
<organism evidence="3 4">
    <name type="scientific">Rhodocollybia butyracea</name>
    <dbReference type="NCBI Taxonomy" id="206335"/>
    <lineage>
        <taxon>Eukaryota</taxon>
        <taxon>Fungi</taxon>
        <taxon>Dikarya</taxon>
        <taxon>Basidiomycota</taxon>
        <taxon>Agaricomycotina</taxon>
        <taxon>Agaricomycetes</taxon>
        <taxon>Agaricomycetidae</taxon>
        <taxon>Agaricales</taxon>
        <taxon>Marasmiineae</taxon>
        <taxon>Omphalotaceae</taxon>
        <taxon>Rhodocollybia</taxon>
    </lineage>
</organism>
<reference evidence="3" key="1">
    <citation type="submission" date="2020-11" db="EMBL/GenBank/DDBJ databases">
        <authorList>
            <consortium name="DOE Joint Genome Institute"/>
            <person name="Ahrendt S."/>
            <person name="Riley R."/>
            <person name="Andreopoulos W."/>
            <person name="Labutti K."/>
            <person name="Pangilinan J."/>
            <person name="Ruiz-Duenas F.J."/>
            <person name="Barrasa J.M."/>
            <person name="Sanchez-Garcia M."/>
            <person name="Camarero S."/>
            <person name="Miyauchi S."/>
            <person name="Serrano A."/>
            <person name="Linde D."/>
            <person name="Babiker R."/>
            <person name="Drula E."/>
            <person name="Ayuso-Fernandez I."/>
            <person name="Pacheco R."/>
            <person name="Padilla G."/>
            <person name="Ferreira P."/>
            <person name="Barriuso J."/>
            <person name="Kellner H."/>
            <person name="Castanera R."/>
            <person name="Alfaro M."/>
            <person name="Ramirez L."/>
            <person name="Pisabarro A.G."/>
            <person name="Kuo A."/>
            <person name="Tritt A."/>
            <person name="Lipzen A."/>
            <person name="He G."/>
            <person name="Yan M."/>
            <person name="Ng V."/>
            <person name="Cullen D."/>
            <person name="Martin F."/>
            <person name="Rosso M.-N."/>
            <person name="Henrissat B."/>
            <person name="Hibbett D."/>
            <person name="Martinez A.T."/>
            <person name="Grigoriev I.V."/>
        </authorList>
    </citation>
    <scope>NUCLEOTIDE SEQUENCE</scope>
    <source>
        <strain evidence="3">AH 40177</strain>
    </source>
</reference>
<dbReference type="InterPro" id="IPR050135">
    <property type="entry name" value="dGTPase-like"/>
</dbReference>
<evidence type="ECO:0000313" key="3">
    <source>
        <dbReference type="EMBL" id="KAF9073214.1"/>
    </source>
</evidence>
<dbReference type="PANTHER" id="PTHR11373:SF4">
    <property type="entry name" value="DEOXYNUCLEOSIDE TRIPHOSPHATE TRIPHOSPHOHYDROLASE SAMHD1"/>
    <property type="match status" value="1"/>
</dbReference>
<dbReference type="GO" id="GO:0006203">
    <property type="term" value="P:dGTP catabolic process"/>
    <property type="evidence" value="ECO:0007669"/>
    <property type="project" value="TreeGrafter"/>
</dbReference>
<dbReference type="OrthoDB" id="9991235at2759"/>
<comment type="caution">
    <text evidence="3">The sequence shown here is derived from an EMBL/GenBank/DDBJ whole genome shotgun (WGS) entry which is preliminary data.</text>
</comment>
<dbReference type="InterPro" id="IPR006674">
    <property type="entry name" value="HD_domain"/>
</dbReference>
<keyword evidence="4" id="KW-1185">Reference proteome</keyword>
<sequence length="663" mass="74287">MCTKNNSCQARFIKDPVHDQILLTPRMSEFIDSRAFQRLRNIKQLGTTYYVWAGASHNRFEHCIGVAHLARLMVTGIKERQPELNISERDVECVTLAGLCHDLGHGPWSHVFDESFIPKALPGVKWTHENGSEMMLDFLISDNKITIPPQDVTFIKALIIGSPERCSPDEKSFLFDIVANKRNGFDVDKLDYIQRDSLAIGDPIKLQQWRLIESARVIDGEICYAYKDLDKVFDVYQTRHKLHKTWYHHKTATAIEYMIVDALLLADPFMKIAERIKKPEEFLNLTDDIMNDILRCKDPNLAPAQEVLNRVLTRQLYRCVDTKWVKWEDREIYKQVITSEHVAQEARDAYIELPEEQKVEMQKAWKEADVKIDQLTDDIVIVEQSKLHFGMKEKNPLDTLKFYNRQYEASIVHEGTYSTLRPWVFAEVLLRVFTKEEPFYGIIQKGYRKIQQPTQPGDAPATTVVEVAEGGRPIPAGKNDTARSLSIPPATSIESDIPMSPPVTEHDAVEDVSASSLTEPSVLSRNASASTVPDVQRAPSIAISTTAATAGSSSAPSPEILATKPIFVTPGVSGDPQMPVPTAKNQSKPLSSQGSGLATPNWFTTVAPSHGSPVKPSKSTSKKRDRGDNDAATSSQRKTRSSTRDALSRQSSPTPAPKKSRVE</sequence>
<dbReference type="Gene3D" id="1.10.3210.10">
    <property type="entry name" value="Hypothetical protein af1432"/>
    <property type="match status" value="1"/>
</dbReference>
<feature type="region of interest" description="Disordered" evidence="1">
    <location>
        <begin position="471"/>
        <end position="535"/>
    </location>
</feature>
<dbReference type="EMBL" id="JADNRY010000019">
    <property type="protein sequence ID" value="KAF9073214.1"/>
    <property type="molecule type" value="Genomic_DNA"/>
</dbReference>
<dbReference type="Gene3D" id="3.30.70.2760">
    <property type="match status" value="1"/>
</dbReference>
<evidence type="ECO:0000313" key="4">
    <source>
        <dbReference type="Proteomes" id="UP000772434"/>
    </source>
</evidence>
<dbReference type="GO" id="GO:0008832">
    <property type="term" value="F:dGTPase activity"/>
    <property type="evidence" value="ECO:0007669"/>
    <property type="project" value="TreeGrafter"/>
</dbReference>
<proteinExistence type="predicted"/>